<evidence type="ECO:0000259" key="1">
    <source>
        <dbReference type="Pfam" id="PF07727"/>
    </source>
</evidence>
<dbReference type="Pfam" id="PF07727">
    <property type="entry name" value="RVT_2"/>
    <property type="match status" value="1"/>
</dbReference>
<dbReference type="PANTHER" id="PTHR11439">
    <property type="entry name" value="GAG-POL-RELATED RETROTRANSPOSON"/>
    <property type="match status" value="1"/>
</dbReference>
<comment type="caution">
    <text evidence="2">The sequence shown here is derived from an EMBL/GenBank/DDBJ whole genome shotgun (WGS) entry which is preliminary data.</text>
</comment>
<proteinExistence type="predicted"/>
<protein>
    <submittedName>
        <fullName evidence="2">Retrovirus-related Pol polyprotein from transposon TNT 1-94</fullName>
    </submittedName>
</protein>
<evidence type="ECO:0000313" key="3">
    <source>
        <dbReference type="Proteomes" id="UP000288805"/>
    </source>
</evidence>
<dbReference type="EMBL" id="QGNW01000024">
    <property type="protein sequence ID" value="RVX13521.1"/>
    <property type="molecule type" value="Genomic_DNA"/>
</dbReference>
<sequence length="344" mass="39279">MRSTISDDYVVYLQEHEFDMGLEDDPISVSQVKQSSDSEKWIEAMKDEMKSMKDNGVWDLVELPKGVKPIGCKWIFKTKRDSKGNIVRYKARLVAKGFTQKEGIDYKETFSPVSSNDSFRIIMALVAHYDSELHQMDVKTAFLNGNIDETIYMVQPENFESNDSKQLIHRDRSRGILGLSQKAYIDKVLSRFGMSNCAPGDTPVAKGDNFSLHQCPKNELKKKDMERFPYASAIGSLMYAQVCTRPDITYIVGMLGRYLSNPGMDHWKKAKRVMRYLQRTKDYMLTYRRSSHVEIVGYSDSDFAGCLDNRRSTLGYIFMLVGGAVSWKSVKQTLIASSTMEQNS</sequence>
<dbReference type="Proteomes" id="UP000288805">
    <property type="component" value="Unassembled WGS sequence"/>
</dbReference>
<dbReference type="AlphaFoldDB" id="A0A438JX43"/>
<dbReference type="PANTHER" id="PTHR11439:SF467">
    <property type="entry name" value="INTEGRASE CATALYTIC DOMAIN-CONTAINING PROTEIN"/>
    <property type="match status" value="1"/>
</dbReference>
<evidence type="ECO:0000313" key="2">
    <source>
        <dbReference type="EMBL" id="RVX13521.1"/>
    </source>
</evidence>
<name>A0A438JX43_VITVI</name>
<accession>A0A438JX43</accession>
<reference evidence="2 3" key="1">
    <citation type="journal article" date="2018" name="PLoS Genet.">
        <title>Population sequencing reveals clonal diversity and ancestral inbreeding in the grapevine cultivar Chardonnay.</title>
        <authorList>
            <person name="Roach M.J."/>
            <person name="Johnson D.L."/>
            <person name="Bohlmann J."/>
            <person name="van Vuuren H.J."/>
            <person name="Jones S.J."/>
            <person name="Pretorius I.S."/>
            <person name="Schmidt S.A."/>
            <person name="Borneman A.R."/>
        </authorList>
    </citation>
    <scope>NUCLEOTIDE SEQUENCE [LARGE SCALE GENOMIC DNA]</scope>
    <source>
        <strain evidence="3">cv. Chardonnay</strain>
        <tissue evidence="2">Leaf</tissue>
    </source>
</reference>
<dbReference type="CDD" id="cd09272">
    <property type="entry name" value="RNase_HI_RT_Ty1"/>
    <property type="match status" value="1"/>
</dbReference>
<dbReference type="InterPro" id="IPR013103">
    <property type="entry name" value="RVT_2"/>
</dbReference>
<organism evidence="2 3">
    <name type="scientific">Vitis vinifera</name>
    <name type="common">Grape</name>
    <dbReference type="NCBI Taxonomy" id="29760"/>
    <lineage>
        <taxon>Eukaryota</taxon>
        <taxon>Viridiplantae</taxon>
        <taxon>Streptophyta</taxon>
        <taxon>Embryophyta</taxon>
        <taxon>Tracheophyta</taxon>
        <taxon>Spermatophyta</taxon>
        <taxon>Magnoliopsida</taxon>
        <taxon>eudicotyledons</taxon>
        <taxon>Gunneridae</taxon>
        <taxon>Pentapetalae</taxon>
        <taxon>rosids</taxon>
        <taxon>Vitales</taxon>
        <taxon>Vitaceae</taxon>
        <taxon>Viteae</taxon>
        <taxon>Vitis</taxon>
    </lineage>
</organism>
<dbReference type="SUPFAM" id="SSF56672">
    <property type="entry name" value="DNA/RNA polymerases"/>
    <property type="match status" value="1"/>
</dbReference>
<dbReference type="InterPro" id="IPR043502">
    <property type="entry name" value="DNA/RNA_pol_sf"/>
</dbReference>
<feature type="domain" description="Reverse transcriptase Ty1/copia-type" evidence="1">
    <location>
        <begin position="55"/>
        <end position="166"/>
    </location>
</feature>
<gene>
    <name evidence="2" type="primary">POLX_3498</name>
    <name evidence="2" type="ORF">CK203_020956</name>
</gene>